<reference evidence="2" key="1">
    <citation type="submission" date="2015-01" db="EMBL/GenBank/DDBJ databases">
        <authorList>
            <person name="Paterson Steve"/>
        </authorList>
    </citation>
    <scope>NUCLEOTIDE SEQUENCE [LARGE SCALE GENOMIC DNA]</scope>
    <source>
        <strain evidence="2">OBR1</strain>
    </source>
</reference>
<protein>
    <submittedName>
        <fullName evidence="1">Uncharacterized protein</fullName>
    </submittedName>
</protein>
<dbReference type="AlphaFoldDB" id="A0A0G4JQ15"/>
<accession>A0A0G4JQ15</accession>
<gene>
    <name evidence="1" type="ORF">BN1221_00210</name>
</gene>
<dbReference type="EMBL" id="CGIG01000001">
    <property type="protein sequence ID" value="CPR13806.1"/>
    <property type="molecule type" value="Genomic_DNA"/>
</dbReference>
<evidence type="ECO:0000313" key="2">
    <source>
        <dbReference type="Proteomes" id="UP000044377"/>
    </source>
</evidence>
<evidence type="ECO:0000313" key="1">
    <source>
        <dbReference type="EMBL" id="CPR13806.1"/>
    </source>
</evidence>
<organism evidence="1 2">
    <name type="scientific">Brenneria goodwinii</name>
    <dbReference type="NCBI Taxonomy" id="1109412"/>
    <lineage>
        <taxon>Bacteria</taxon>
        <taxon>Pseudomonadati</taxon>
        <taxon>Pseudomonadota</taxon>
        <taxon>Gammaproteobacteria</taxon>
        <taxon>Enterobacterales</taxon>
        <taxon>Pectobacteriaceae</taxon>
        <taxon>Brenneria</taxon>
    </lineage>
</organism>
<keyword evidence="2" id="KW-1185">Reference proteome</keyword>
<sequence length="40" mass="4477">MFLLQYDSTADNGSNICKNIRDAKRARIIAPVFDFTATAQ</sequence>
<dbReference type="Proteomes" id="UP000044377">
    <property type="component" value="Unassembled WGS sequence"/>
</dbReference>
<name>A0A0G4JQ15_9GAMM</name>
<proteinExistence type="predicted"/>